<dbReference type="InterPro" id="IPR005829">
    <property type="entry name" value="Sugar_transporter_CS"/>
</dbReference>
<gene>
    <name evidence="7" type="ORF">DSY97_00960</name>
</gene>
<dbReference type="GO" id="GO:0022857">
    <property type="term" value="F:transmembrane transporter activity"/>
    <property type="evidence" value="ECO:0007669"/>
    <property type="project" value="InterPro"/>
</dbReference>
<feature type="transmembrane region" description="Helical" evidence="5">
    <location>
        <begin position="131"/>
        <end position="156"/>
    </location>
</feature>
<sequence>MASSKWARANQKGNIILYASQNSKMPDMQNLFPSLMKASRRSLYFPFSLGHFANDIVPCSVVVLAPAIALEMGLNPMEVGLLLTLHSFGSALGYLPSGLLADSFRNRGNLLMLTFWWVGLGYLLASWAPGFWSLALLFALAGCGDAAWHPLATAILVQSDPQNRGQALGFHAIGGTLSAVIGPVIVGFLLASMDWRETLHWLILPTLLVGVLFLWIRKWVPEQPQRKVFSKEDLQHFWKSWTKKRGLLIICLISSYHMSLVALMSMIPLYLREFHGLSSAMTGLAFGMMVLFGAFMQPLMGRLSDRAGRRRVIVFGIATAAVCAFMIPVLENFGLLSMIIMFLVVGVGLLEGIRSSVLAAAVEFTGSREGTTLGFAFTLMDGLGAFGALLAGWAAGIQFSHAFLLAGILCTFSLILCFSVSLRSASVANAV</sequence>
<reference evidence="7 8" key="1">
    <citation type="submission" date="2018-06" db="EMBL/GenBank/DDBJ databases">
        <title>Combined omics and stable isotope probing to characterize newly discovered Mariana Back-Arc vent microbial communities.</title>
        <authorList>
            <person name="Trembath-Reichert E."/>
            <person name="Huber J.A."/>
        </authorList>
    </citation>
    <scope>NUCLEOTIDE SEQUENCE [LARGE SCALE GENOMIC DNA]</scope>
    <source>
        <strain evidence="7">MAG 63_1</strain>
    </source>
</reference>
<evidence type="ECO:0000256" key="3">
    <source>
        <dbReference type="ARBA" id="ARBA00022989"/>
    </source>
</evidence>
<dbReference type="InterPro" id="IPR036259">
    <property type="entry name" value="MFS_trans_sf"/>
</dbReference>
<dbReference type="AlphaFoldDB" id="A0A432GCW1"/>
<evidence type="ECO:0000256" key="2">
    <source>
        <dbReference type="ARBA" id="ARBA00022692"/>
    </source>
</evidence>
<dbReference type="Proteomes" id="UP000286801">
    <property type="component" value="Unassembled WGS sequence"/>
</dbReference>
<feature type="transmembrane region" description="Helical" evidence="5">
    <location>
        <begin position="168"/>
        <end position="192"/>
    </location>
</feature>
<dbReference type="Gene3D" id="1.20.1250.20">
    <property type="entry name" value="MFS general substrate transporter like domains"/>
    <property type="match status" value="2"/>
</dbReference>
<feature type="transmembrane region" description="Helical" evidence="5">
    <location>
        <begin position="373"/>
        <end position="396"/>
    </location>
</feature>
<dbReference type="InterPro" id="IPR011701">
    <property type="entry name" value="MFS"/>
</dbReference>
<accession>A0A432GCW1</accession>
<feature type="domain" description="Major facilitator superfamily (MFS) profile" evidence="6">
    <location>
        <begin position="43"/>
        <end position="425"/>
    </location>
</feature>
<keyword evidence="2 5" id="KW-0812">Transmembrane</keyword>
<feature type="transmembrane region" description="Helical" evidence="5">
    <location>
        <begin position="247"/>
        <end position="271"/>
    </location>
</feature>
<feature type="transmembrane region" description="Helical" evidence="5">
    <location>
        <begin position="312"/>
        <end position="330"/>
    </location>
</feature>
<dbReference type="PROSITE" id="PS50850">
    <property type="entry name" value="MFS"/>
    <property type="match status" value="1"/>
</dbReference>
<dbReference type="GO" id="GO:0005886">
    <property type="term" value="C:plasma membrane"/>
    <property type="evidence" value="ECO:0007669"/>
    <property type="project" value="TreeGrafter"/>
</dbReference>
<evidence type="ECO:0000256" key="4">
    <source>
        <dbReference type="ARBA" id="ARBA00023136"/>
    </source>
</evidence>
<evidence type="ECO:0000256" key="5">
    <source>
        <dbReference type="SAM" id="Phobius"/>
    </source>
</evidence>
<keyword evidence="4 5" id="KW-0472">Membrane</keyword>
<proteinExistence type="predicted"/>
<feature type="transmembrane region" description="Helical" evidence="5">
    <location>
        <begin position="108"/>
        <end position="125"/>
    </location>
</feature>
<comment type="caution">
    <text evidence="7">The sequence shown here is derived from an EMBL/GenBank/DDBJ whole genome shotgun (WGS) entry which is preliminary data.</text>
</comment>
<name>A0A432GCW1_9DELT</name>
<dbReference type="InterPro" id="IPR020846">
    <property type="entry name" value="MFS_dom"/>
</dbReference>
<feature type="transmembrane region" description="Helical" evidence="5">
    <location>
        <begin position="277"/>
        <end position="300"/>
    </location>
</feature>
<feature type="transmembrane region" description="Helical" evidence="5">
    <location>
        <begin position="402"/>
        <end position="422"/>
    </location>
</feature>
<comment type="subcellular location">
    <subcellularLocation>
        <location evidence="1">Membrane</location>
        <topology evidence="1">Multi-pass membrane protein</topology>
    </subcellularLocation>
</comment>
<feature type="transmembrane region" description="Helical" evidence="5">
    <location>
        <begin position="43"/>
        <end position="69"/>
    </location>
</feature>
<keyword evidence="3 5" id="KW-1133">Transmembrane helix</keyword>
<feature type="transmembrane region" description="Helical" evidence="5">
    <location>
        <begin position="336"/>
        <end position="361"/>
    </location>
</feature>
<feature type="transmembrane region" description="Helical" evidence="5">
    <location>
        <begin position="198"/>
        <end position="216"/>
    </location>
</feature>
<dbReference type="PROSITE" id="PS00216">
    <property type="entry name" value="SUGAR_TRANSPORT_1"/>
    <property type="match status" value="1"/>
</dbReference>
<evidence type="ECO:0000313" key="8">
    <source>
        <dbReference type="Proteomes" id="UP000286801"/>
    </source>
</evidence>
<dbReference type="PANTHER" id="PTHR43129">
    <property type="entry name" value="FOSMIDOMYCIN RESISTANCE PROTEIN"/>
    <property type="match status" value="1"/>
</dbReference>
<evidence type="ECO:0000313" key="7">
    <source>
        <dbReference type="EMBL" id="RTZ81498.1"/>
    </source>
</evidence>
<feature type="transmembrane region" description="Helical" evidence="5">
    <location>
        <begin position="81"/>
        <end position="101"/>
    </location>
</feature>
<dbReference type="EMBL" id="QNZL01000027">
    <property type="protein sequence ID" value="RTZ81498.1"/>
    <property type="molecule type" value="Genomic_DNA"/>
</dbReference>
<organism evidence="7 8">
    <name type="scientific">SAR324 cluster bacterium</name>
    <dbReference type="NCBI Taxonomy" id="2024889"/>
    <lineage>
        <taxon>Bacteria</taxon>
        <taxon>Deltaproteobacteria</taxon>
        <taxon>SAR324 cluster</taxon>
    </lineage>
</organism>
<evidence type="ECO:0000256" key="1">
    <source>
        <dbReference type="ARBA" id="ARBA00004141"/>
    </source>
</evidence>
<dbReference type="SUPFAM" id="SSF103473">
    <property type="entry name" value="MFS general substrate transporter"/>
    <property type="match status" value="1"/>
</dbReference>
<evidence type="ECO:0000259" key="6">
    <source>
        <dbReference type="PROSITE" id="PS50850"/>
    </source>
</evidence>
<dbReference type="PANTHER" id="PTHR43129:SF1">
    <property type="entry name" value="FOSMIDOMYCIN RESISTANCE PROTEIN"/>
    <property type="match status" value="1"/>
</dbReference>
<protein>
    <submittedName>
        <fullName evidence="7">MFS transporter</fullName>
    </submittedName>
</protein>
<dbReference type="Pfam" id="PF07690">
    <property type="entry name" value="MFS_1"/>
    <property type="match status" value="1"/>
</dbReference>